<reference evidence="1 2" key="1">
    <citation type="submission" date="2024-02" db="EMBL/GenBank/DDBJ databases">
        <title>De novo assembly and annotation of 12 fungi associated with fruit tree decline syndrome in Ontario, Canada.</title>
        <authorList>
            <person name="Sulman M."/>
            <person name="Ellouze W."/>
            <person name="Ilyukhin E."/>
        </authorList>
    </citation>
    <scope>NUCLEOTIDE SEQUENCE [LARGE SCALE GENOMIC DNA]</scope>
    <source>
        <strain evidence="1 2">M11/M66-122</strain>
    </source>
</reference>
<sequence length="164" mass="18474">MCGDFIGHCACSCGCKAELEKTTVPCSDDTCGGVTIPVHYEVFDYRCSECWPWTPEATPQWSQARRGECWWYVPSWKRRSLLSGPVPGPCVNGKDIADLPSPLIRSQDFVSQIYRHLDFLYGDAMELGLTIDDLESRTGIPRNRKTIVSQYPALSLTGLEWLSY</sequence>
<gene>
    <name evidence="1" type="ORF">SLS62_006667</name>
</gene>
<protein>
    <submittedName>
        <fullName evidence="1">Uncharacterized protein</fullName>
    </submittedName>
</protein>
<dbReference type="EMBL" id="JAKJXP020000050">
    <property type="protein sequence ID" value="KAK7751411.1"/>
    <property type="molecule type" value="Genomic_DNA"/>
</dbReference>
<keyword evidence="2" id="KW-1185">Reference proteome</keyword>
<accession>A0AAN9UQM0</accession>
<proteinExistence type="predicted"/>
<organism evidence="1 2">
    <name type="scientific">Diatrype stigma</name>
    <dbReference type="NCBI Taxonomy" id="117547"/>
    <lineage>
        <taxon>Eukaryota</taxon>
        <taxon>Fungi</taxon>
        <taxon>Dikarya</taxon>
        <taxon>Ascomycota</taxon>
        <taxon>Pezizomycotina</taxon>
        <taxon>Sordariomycetes</taxon>
        <taxon>Xylariomycetidae</taxon>
        <taxon>Xylariales</taxon>
        <taxon>Diatrypaceae</taxon>
        <taxon>Diatrype</taxon>
    </lineage>
</organism>
<comment type="caution">
    <text evidence="1">The sequence shown here is derived from an EMBL/GenBank/DDBJ whole genome shotgun (WGS) entry which is preliminary data.</text>
</comment>
<evidence type="ECO:0000313" key="2">
    <source>
        <dbReference type="Proteomes" id="UP001320420"/>
    </source>
</evidence>
<dbReference type="AlphaFoldDB" id="A0AAN9UQM0"/>
<dbReference type="Proteomes" id="UP001320420">
    <property type="component" value="Unassembled WGS sequence"/>
</dbReference>
<evidence type="ECO:0000313" key="1">
    <source>
        <dbReference type="EMBL" id="KAK7751411.1"/>
    </source>
</evidence>
<name>A0AAN9UQM0_9PEZI</name>